<feature type="domain" description="Band 7" evidence="7">
    <location>
        <begin position="21"/>
        <end position="184"/>
    </location>
</feature>
<dbReference type="PIRSF" id="PIRSF005651">
    <property type="entry name" value="HflC"/>
    <property type="match status" value="1"/>
</dbReference>
<gene>
    <name evidence="8" type="ORF">MNBD_ALPHA03-1195</name>
</gene>
<evidence type="ECO:0000256" key="1">
    <source>
        <dbReference type="ARBA" id="ARBA00004370"/>
    </source>
</evidence>
<comment type="subcellular location">
    <subcellularLocation>
        <location evidence="1">Membrane</location>
    </subcellularLocation>
</comment>
<dbReference type="GO" id="GO:0016020">
    <property type="term" value="C:membrane"/>
    <property type="evidence" value="ECO:0007669"/>
    <property type="project" value="UniProtKB-SubCell"/>
</dbReference>
<dbReference type="InterPro" id="IPR036013">
    <property type="entry name" value="Band_7/SPFH_dom_sf"/>
</dbReference>
<name>A0A3B1B837_9ZZZZ</name>
<dbReference type="Gene3D" id="3.30.479.30">
    <property type="entry name" value="Band 7 domain"/>
    <property type="match status" value="1"/>
</dbReference>
<evidence type="ECO:0000256" key="4">
    <source>
        <dbReference type="ARBA" id="ARBA00022989"/>
    </source>
</evidence>
<feature type="transmembrane region" description="Helical" evidence="6">
    <location>
        <begin position="6"/>
        <end position="26"/>
    </location>
</feature>
<comment type="similarity">
    <text evidence="2">Belongs to the band 7/mec-2 family. HflC subfamily.</text>
</comment>
<keyword evidence="3 6" id="KW-0812">Transmembrane</keyword>
<keyword evidence="4 6" id="KW-1133">Transmembrane helix</keyword>
<evidence type="ECO:0000256" key="3">
    <source>
        <dbReference type="ARBA" id="ARBA00022692"/>
    </source>
</evidence>
<dbReference type="InterPro" id="IPR010200">
    <property type="entry name" value="HflC"/>
</dbReference>
<evidence type="ECO:0000313" key="8">
    <source>
        <dbReference type="EMBL" id="VAX02485.1"/>
    </source>
</evidence>
<accession>A0A3B1B837</accession>
<evidence type="ECO:0000256" key="6">
    <source>
        <dbReference type="SAM" id="Phobius"/>
    </source>
</evidence>
<dbReference type="Pfam" id="PF01145">
    <property type="entry name" value="Band_7"/>
    <property type="match status" value="1"/>
</dbReference>
<dbReference type="PANTHER" id="PTHR42911">
    <property type="entry name" value="MODULATOR OF FTSH PROTEASE HFLC"/>
    <property type="match status" value="1"/>
</dbReference>
<dbReference type="AlphaFoldDB" id="A0A3B1B837"/>
<evidence type="ECO:0000256" key="2">
    <source>
        <dbReference type="ARBA" id="ARBA00007862"/>
    </source>
</evidence>
<dbReference type="EMBL" id="UOFW01000013">
    <property type="protein sequence ID" value="VAX02485.1"/>
    <property type="molecule type" value="Genomic_DNA"/>
</dbReference>
<evidence type="ECO:0000259" key="7">
    <source>
        <dbReference type="SMART" id="SM00244"/>
    </source>
</evidence>
<organism evidence="8">
    <name type="scientific">hydrothermal vent metagenome</name>
    <dbReference type="NCBI Taxonomy" id="652676"/>
    <lineage>
        <taxon>unclassified sequences</taxon>
        <taxon>metagenomes</taxon>
        <taxon>ecological metagenomes</taxon>
    </lineage>
</organism>
<proteinExistence type="inferred from homology"/>
<dbReference type="CDD" id="cd03405">
    <property type="entry name" value="SPFH_HflC"/>
    <property type="match status" value="1"/>
</dbReference>
<dbReference type="InterPro" id="IPR001107">
    <property type="entry name" value="Band_7"/>
</dbReference>
<dbReference type="SUPFAM" id="SSF117892">
    <property type="entry name" value="Band 7/SPFH domain"/>
    <property type="match status" value="1"/>
</dbReference>
<dbReference type="PANTHER" id="PTHR42911:SF1">
    <property type="entry name" value="MODULATOR OF FTSH PROTEASE HFLC"/>
    <property type="match status" value="1"/>
</dbReference>
<evidence type="ECO:0000256" key="5">
    <source>
        <dbReference type="ARBA" id="ARBA00023136"/>
    </source>
</evidence>
<reference evidence="8" key="1">
    <citation type="submission" date="2018-06" db="EMBL/GenBank/DDBJ databases">
        <authorList>
            <person name="Zhirakovskaya E."/>
        </authorList>
    </citation>
    <scope>NUCLEOTIDE SEQUENCE</scope>
</reference>
<dbReference type="SMART" id="SM00244">
    <property type="entry name" value="PHB"/>
    <property type="match status" value="1"/>
</dbReference>
<keyword evidence="5 6" id="KW-0472">Membrane</keyword>
<sequence>MGFIRSFGLFILAGIAFVAFSSIFVVDEREKVLLTRFGEIQEVYDKPGLYFKTPFVEETVSVEDRLLFIQSNDKSVQVVDGRRYRVDTITVLRVADAVKFREVVGASLAEARIRVATRIESALTQTYGRRTFTAALSKDRAAMMTEIRDLVRPAATSLGLEIVDVRIRKTDLMQDVLQQTYERMNAERFAEAAQLRAVGRTRGITIRAGADREKVELVANARRESEIIKGDGDAERNKVFADAFNRDPEFFAFYRSMQAYRTSLGSSGTTMVLSPDSEFFEFFSGATPKKPK</sequence>
<protein>
    <submittedName>
        <fullName evidence="8">HflC protein</fullName>
    </submittedName>
</protein>